<evidence type="ECO:0000313" key="18">
    <source>
        <dbReference type="Proteomes" id="UP001497444"/>
    </source>
</evidence>
<evidence type="ECO:0000256" key="15">
    <source>
        <dbReference type="ARBA" id="ARBA00031038"/>
    </source>
</evidence>
<accession>A0ABP0WLK2</accession>
<dbReference type="PANTHER" id="PTHR15660">
    <property type="entry name" value="BRISC AND BRCA1-A COMPLEX MEMBER 1"/>
    <property type="match status" value="1"/>
</dbReference>
<dbReference type="PANTHER" id="PTHR15660:SF1">
    <property type="entry name" value="BRISC AND BRCA1-A COMPLEX MEMBER 1"/>
    <property type="match status" value="1"/>
</dbReference>
<gene>
    <name evidence="17" type="ORF">CSSPJE1EN1_LOCUS13235</name>
</gene>
<dbReference type="CDD" id="cd21502">
    <property type="entry name" value="vWA_BABAM1"/>
    <property type="match status" value="1"/>
</dbReference>
<evidence type="ECO:0000256" key="4">
    <source>
        <dbReference type="ARBA" id="ARBA00019437"/>
    </source>
</evidence>
<keyword evidence="9" id="KW-0833">Ubl conjugation pathway</keyword>
<keyword evidence="10" id="KW-0156">Chromatin regulator</keyword>
<sequence length="238" mass="26763">MMMLMMQGGMEHVELQPLQEPVLRYEMRGMGSPEDILLCVDADAEVNVEMKAGGGVKGLSRLDAVKQALVLFVHSKLLMHPQHRFSVATLSNNAVWHQQEFTNDMEVLIYCRSSVVPEVEVQLPGKQRLFTFDALYLHDKPTRDNCPQRVYDVLVDALERVSEFEGYIFESSSGSARVLFRHMCVLLSHPQQRCPQDEFDAPKDLAKMVAPVPRTSSSGGLPQLRKEGEDDGSGPRTF</sequence>
<keyword evidence="8" id="KW-0498">Mitosis</keyword>
<evidence type="ECO:0000256" key="9">
    <source>
        <dbReference type="ARBA" id="ARBA00022786"/>
    </source>
</evidence>
<dbReference type="InterPro" id="IPR036465">
    <property type="entry name" value="vWFA_dom_sf"/>
</dbReference>
<evidence type="ECO:0000256" key="11">
    <source>
        <dbReference type="ARBA" id="ARBA00023204"/>
    </source>
</evidence>
<protein>
    <recommendedName>
        <fullName evidence="4">BRISC and BRCA1-A complex member 1</fullName>
    </recommendedName>
    <alternativeName>
        <fullName evidence="14">Mediator of RAP80 interactions and targeting subunit of 40 kDa</fullName>
    </alternativeName>
    <alternativeName>
        <fullName evidence="15">New component of the BRCA1-A complex</fullName>
    </alternativeName>
</protein>
<evidence type="ECO:0000256" key="5">
    <source>
        <dbReference type="ARBA" id="ARBA00022490"/>
    </source>
</evidence>
<comment type="subcellular location">
    <subcellularLocation>
        <location evidence="2">Cytoplasm</location>
    </subcellularLocation>
    <subcellularLocation>
        <location evidence="1">Nucleus</location>
    </subcellularLocation>
</comment>
<proteinExistence type="inferred from homology"/>
<keyword evidence="5" id="KW-0963">Cytoplasm</keyword>
<reference evidence="17 18" key="1">
    <citation type="submission" date="2024-02" db="EMBL/GenBank/DDBJ databases">
        <authorList>
            <consortium name="ELIXIR-Norway"/>
            <consortium name="Elixir Norway"/>
        </authorList>
    </citation>
    <scope>NUCLEOTIDE SEQUENCE [LARGE SCALE GENOMIC DNA]</scope>
</reference>
<evidence type="ECO:0000256" key="8">
    <source>
        <dbReference type="ARBA" id="ARBA00022776"/>
    </source>
</evidence>
<evidence type="ECO:0000256" key="16">
    <source>
        <dbReference type="SAM" id="MobiDB-lite"/>
    </source>
</evidence>
<keyword evidence="7" id="KW-0227">DNA damage</keyword>
<name>A0ABP0WLK2_9BRYO</name>
<evidence type="ECO:0000256" key="13">
    <source>
        <dbReference type="ARBA" id="ARBA00023306"/>
    </source>
</evidence>
<evidence type="ECO:0000256" key="2">
    <source>
        <dbReference type="ARBA" id="ARBA00004496"/>
    </source>
</evidence>
<keyword evidence="12" id="KW-0539">Nucleus</keyword>
<dbReference type="Proteomes" id="UP001497444">
    <property type="component" value="Chromosome 2"/>
</dbReference>
<evidence type="ECO:0000256" key="10">
    <source>
        <dbReference type="ARBA" id="ARBA00022853"/>
    </source>
</evidence>
<evidence type="ECO:0000256" key="7">
    <source>
        <dbReference type="ARBA" id="ARBA00022763"/>
    </source>
</evidence>
<evidence type="ECO:0000256" key="14">
    <source>
        <dbReference type="ARBA" id="ARBA00030984"/>
    </source>
</evidence>
<evidence type="ECO:0000313" key="17">
    <source>
        <dbReference type="EMBL" id="CAK9267757.1"/>
    </source>
</evidence>
<dbReference type="InterPro" id="IPR026126">
    <property type="entry name" value="BABAM1"/>
</dbReference>
<comment type="similarity">
    <text evidence="3">Belongs to the BABAM1 family.</text>
</comment>
<dbReference type="EMBL" id="OZ020097">
    <property type="protein sequence ID" value="CAK9267757.1"/>
    <property type="molecule type" value="Genomic_DNA"/>
</dbReference>
<evidence type="ECO:0000256" key="3">
    <source>
        <dbReference type="ARBA" id="ARBA00010809"/>
    </source>
</evidence>
<feature type="region of interest" description="Disordered" evidence="16">
    <location>
        <begin position="210"/>
        <end position="238"/>
    </location>
</feature>
<dbReference type="SUPFAM" id="SSF53300">
    <property type="entry name" value="vWA-like"/>
    <property type="match status" value="1"/>
</dbReference>
<keyword evidence="18" id="KW-1185">Reference proteome</keyword>
<evidence type="ECO:0000256" key="12">
    <source>
        <dbReference type="ARBA" id="ARBA00023242"/>
    </source>
</evidence>
<keyword evidence="11" id="KW-0234">DNA repair</keyword>
<evidence type="ECO:0000256" key="1">
    <source>
        <dbReference type="ARBA" id="ARBA00004123"/>
    </source>
</evidence>
<keyword evidence="6" id="KW-0132">Cell division</keyword>
<keyword evidence="13" id="KW-0131">Cell cycle</keyword>
<organism evidence="17 18">
    <name type="scientific">Sphagnum jensenii</name>
    <dbReference type="NCBI Taxonomy" id="128206"/>
    <lineage>
        <taxon>Eukaryota</taxon>
        <taxon>Viridiplantae</taxon>
        <taxon>Streptophyta</taxon>
        <taxon>Embryophyta</taxon>
        <taxon>Bryophyta</taxon>
        <taxon>Sphagnophytina</taxon>
        <taxon>Sphagnopsida</taxon>
        <taxon>Sphagnales</taxon>
        <taxon>Sphagnaceae</taxon>
        <taxon>Sphagnum</taxon>
    </lineage>
</organism>
<evidence type="ECO:0000256" key="6">
    <source>
        <dbReference type="ARBA" id="ARBA00022618"/>
    </source>
</evidence>